<keyword evidence="3" id="KW-0479">Metal-binding</keyword>
<keyword evidence="6" id="KW-0464">Manganese</keyword>
<name>A0A417YQH3_9BACI</name>
<dbReference type="InterPro" id="IPR045121">
    <property type="entry name" value="CoAse"/>
</dbReference>
<accession>A0A417YQH3</accession>
<keyword evidence="5" id="KW-0460">Magnesium</keyword>
<protein>
    <submittedName>
        <fullName evidence="8">CoA pyrophosphatase</fullName>
    </submittedName>
</protein>
<comment type="caution">
    <text evidence="8">The sequence shown here is derived from an EMBL/GenBank/DDBJ whole genome shotgun (WGS) entry which is preliminary data.</text>
</comment>
<dbReference type="EMBL" id="QWEG01000011">
    <property type="protein sequence ID" value="RHW36352.1"/>
    <property type="molecule type" value="Genomic_DNA"/>
</dbReference>
<dbReference type="RefSeq" id="WP_118922476.1">
    <property type="nucleotide sequence ID" value="NZ_QWEG01000011.1"/>
</dbReference>
<comment type="cofactor">
    <cofactor evidence="2">
        <name>Mg(2+)</name>
        <dbReference type="ChEBI" id="CHEBI:18420"/>
    </cofactor>
</comment>
<dbReference type="SUPFAM" id="SSF55811">
    <property type="entry name" value="Nudix"/>
    <property type="match status" value="1"/>
</dbReference>
<dbReference type="Proteomes" id="UP000284416">
    <property type="component" value="Unassembled WGS sequence"/>
</dbReference>
<dbReference type="OrthoDB" id="9802805at2"/>
<evidence type="ECO:0000313" key="9">
    <source>
        <dbReference type="Proteomes" id="UP000284416"/>
    </source>
</evidence>
<comment type="cofactor">
    <cofactor evidence="1">
        <name>Mn(2+)</name>
        <dbReference type="ChEBI" id="CHEBI:29035"/>
    </cofactor>
</comment>
<sequence>MKPEIISKKLKAHTPKILGSENFSKYAVLLPLIQTEEGMSVVFEVRSMDLRRQPGEICFPGGRMDPDDLNEREAAIRETTEELGLSRADISGVSPLDYLISPFGMIIYPFAGFIDDADKIKPNPAEVSEIFAVPLSFFIDAKPEIYSIHFKAEPEENFPFEHVAGGKNYNWRMRHMEEYFYHFEGRIIWGLTARILAHFIAIMKEDGN</sequence>
<dbReference type="PANTHER" id="PTHR12992">
    <property type="entry name" value="NUDIX HYDROLASE"/>
    <property type="match status" value="1"/>
</dbReference>
<keyword evidence="4" id="KW-0378">Hydrolase</keyword>
<evidence type="ECO:0000256" key="1">
    <source>
        <dbReference type="ARBA" id="ARBA00001936"/>
    </source>
</evidence>
<evidence type="ECO:0000259" key="7">
    <source>
        <dbReference type="PROSITE" id="PS51462"/>
    </source>
</evidence>
<reference evidence="8 9" key="1">
    <citation type="journal article" date="2017" name="Int. J. Syst. Evol. Microbiol.">
        <title>Bacillus notoginsengisoli sp. nov., a novel bacterium isolated from the rhizosphere of Panax notoginseng.</title>
        <authorList>
            <person name="Zhang M.Y."/>
            <person name="Cheng J."/>
            <person name="Cai Y."/>
            <person name="Zhang T.Y."/>
            <person name="Wu Y.Y."/>
            <person name="Manikprabhu D."/>
            <person name="Li W.J."/>
            <person name="Zhang Y.X."/>
        </authorList>
    </citation>
    <scope>NUCLEOTIDE SEQUENCE [LARGE SCALE GENOMIC DNA]</scope>
    <source>
        <strain evidence="8 9">JCM 30743</strain>
    </source>
</reference>
<dbReference type="Gene3D" id="3.90.79.10">
    <property type="entry name" value="Nucleoside Triphosphate Pyrophosphohydrolase"/>
    <property type="match status" value="1"/>
</dbReference>
<keyword evidence="9" id="KW-1185">Reference proteome</keyword>
<evidence type="ECO:0000256" key="3">
    <source>
        <dbReference type="ARBA" id="ARBA00022723"/>
    </source>
</evidence>
<dbReference type="Pfam" id="PF00293">
    <property type="entry name" value="NUDIX"/>
    <property type="match status" value="1"/>
</dbReference>
<dbReference type="InterPro" id="IPR015797">
    <property type="entry name" value="NUDIX_hydrolase-like_dom_sf"/>
</dbReference>
<evidence type="ECO:0000313" key="8">
    <source>
        <dbReference type="EMBL" id="RHW36352.1"/>
    </source>
</evidence>
<dbReference type="CDD" id="cd03426">
    <property type="entry name" value="NUDIX_CoAse_Nudt7"/>
    <property type="match status" value="1"/>
</dbReference>
<dbReference type="GO" id="GO:0010945">
    <property type="term" value="F:coenzyme A diphosphatase activity"/>
    <property type="evidence" value="ECO:0007669"/>
    <property type="project" value="InterPro"/>
</dbReference>
<gene>
    <name evidence="8" type="ORF">D1B31_16675</name>
</gene>
<evidence type="ECO:0000256" key="6">
    <source>
        <dbReference type="ARBA" id="ARBA00023211"/>
    </source>
</evidence>
<evidence type="ECO:0000256" key="4">
    <source>
        <dbReference type="ARBA" id="ARBA00022801"/>
    </source>
</evidence>
<dbReference type="PROSITE" id="PS51462">
    <property type="entry name" value="NUDIX"/>
    <property type="match status" value="1"/>
</dbReference>
<dbReference type="PANTHER" id="PTHR12992:SF11">
    <property type="entry name" value="MITOCHONDRIAL COENZYME A DIPHOSPHATASE NUDT8"/>
    <property type="match status" value="1"/>
</dbReference>
<organism evidence="8 9">
    <name type="scientific">Neobacillus notoginsengisoli</name>
    <dbReference type="NCBI Taxonomy" id="1578198"/>
    <lineage>
        <taxon>Bacteria</taxon>
        <taxon>Bacillati</taxon>
        <taxon>Bacillota</taxon>
        <taxon>Bacilli</taxon>
        <taxon>Bacillales</taxon>
        <taxon>Bacillaceae</taxon>
        <taxon>Neobacillus</taxon>
    </lineage>
</organism>
<dbReference type="InterPro" id="IPR000086">
    <property type="entry name" value="NUDIX_hydrolase_dom"/>
</dbReference>
<feature type="domain" description="Nudix hydrolase" evidence="7">
    <location>
        <begin position="23"/>
        <end position="157"/>
    </location>
</feature>
<evidence type="ECO:0000256" key="5">
    <source>
        <dbReference type="ARBA" id="ARBA00022842"/>
    </source>
</evidence>
<evidence type="ECO:0000256" key="2">
    <source>
        <dbReference type="ARBA" id="ARBA00001946"/>
    </source>
</evidence>
<dbReference type="GO" id="GO:0046872">
    <property type="term" value="F:metal ion binding"/>
    <property type="evidence" value="ECO:0007669"/>
    <property type="project" value="UniProtKB-KW"/>
</dbReference>
<dbReference type="AlphaFoldDB" id="A0A417YQH3"/>
<proteinExistence type="predicted"/>